<reference evidence="3" key="1">
    <citation type="journal article" date="2010" name="Genome Res.">
        <title>Population genomic sequencing of Coccidioides fungi reveals recent hybridization and transposon control.</title>
        <authorList>
            <person name="Neafsey D.E."/>
            <person name="Barker B.M."/>
            <person name="Sharpton T.J."/>
            <person name="Stajich J.E."/>
            <person name="Park D.J."/>
            <person name="Whiston E."/>
            <person name="Hung C.-Y."/>
            <person name="McMahan C."/>
            <person name="White J."/>
            <person name="Sykes S."/>
            <person name="Heiman D."/>
            <person name="Young S."/>
            <person name="Zeng Q."/>
            <person name="Abouelleil A."/>
            <person name="Aftuck L."/>
            <person name="Bessette D."/>
            <person name="Brown A."/>
            <person name="FitzGerald M."/>
            <person name="Lui A."/>
            <person name="Macdonald J.P."/>
            <person name="Priest M."/>
            <person name="Orbach M.J."/>
            <person name="Galgiani J.N."/>
            <person name="Kirkland T.N."/>
            <person name="Cole G.T."/>
            <person name="Birren B.W."/>
            <person name="Henn M.R."/>
            <person name="Taylor J.W."/>
            <person name="Rounsley S.D."/>
        </authorList>
    </citation>
    <scope>NUCLEOTIDE SEQUENCE [LARGE SCALE GENOMIC DNA]</scope>
    <source>
        <strain evidence="3">H538.4</strain>
    </source>
</reference>
<sequence>MNDDGTGYETRSSNPLAYTNDECALILLMGGGEVLFFFNPALAIFRVFDR</sequence>
<proteinExistence type="predicted"/>
<dbReference type="EMBL" id="DS017015">
    <property type="protein sequence ID" value="KMU89789.1"/>
    <property type="molecule type" value="Genomic_DNA"/>
</dbReference>
<evidence type="ECO:0000313" key="3">
    <source>
        <dbReference type="Proteomes" id="UP000054563"/>
    </source>
</evidence>
<keyword evidence="1" id="KW-1133">Transmembrane helix</keyword>
<keyword evidence="1" id="KW-0812">Transmembrane</keyword>
<keyword evidence="1" id="KW-0472">Membrane</keyword>
<evidence type="ECO:0000313" key="2">
    <source>
        <dbReference type="EMBL" id="KMU89789.1"/>
    </source>
</evidence>
<dbReference type="AlphaFoldDB" id="A0A0J8S058"/>
<protein>
    <submittedName>
        <fullName evidence="2">Uncharacterized protein</fullName>
    </submittedName>
</protein>
<dbReference type="VEuPathDB" id="FungiDB:CIHG_07822"/>
<evidence type="ECO:0000256" key="1">
    <source>
        <dbReference type="SAM" id="Phobius"/>
    </source>
</evidence>
<dbReference type="Proteomes" id="UP000054563">
    <property type="component" value="Unassembled WGS sequence"/>
</dbReference>
<name>A0A0J8S058_COCIT</name>
<gene>
    <name evidence="2" type="ORF">CIHG_07822</name>
</gene>
<organism evidence="2 3">
    <name type="scientific">Coccidioides immitis H538.4</name>
    <dbReference type="NCBI Taxonomy" id="396776"/>
    <lineage>
        <taxon>Eukaryota</taxon>
        <taxon>Fungi</taxon>
        <taxon>Dikarya</taxon>
        <taxon>Ascomycota</taxon>
        <taxon>Pezizomycotina</taxon>
        <taxon>Eurotiomycetes</taxon>
        <taxon>Eurotiomycetidae</taxon>
        <taxon>Onygenales</taxon>
        <taxon>Onygenaceae</taxon>
        <taxon>Coccidioides</taxon>
    </lineage>
</organism>
<feature type="transmembrane region" description="Helical" evidence="1">
    <location>
        <begin position="24"/>
        <end position="48"/>
    </location>
</feature>
<accession>A0A0J8S058</accession>